<dbReference type="EMBL" id="WWBZ02000007">
    <property type="protein sequence ID" value="KAF4312244.1"/>
    <property type="molecule type" value="Genomic_DNA"/>
</dbReference>
<comment type="caution">
    <text evidence="11">The sequence shown here is derived from an EMBL/GenBank/DDBJ whole genome shotgun (WGS) entry which is preliminary data.</text>
</comment>
<keyword evidence="4" id="KW-0653">Protein transport</keyword>
<evidence type="ECO:0000313" key="12">
    <source>
        <dbReference type="Proteomes" id="UP000572817"/>
    </source>
</evidence>
<feature type="region of interest" description="Disordered" evidence="9">
    <location>
        <begin position="83"/>
        <end position="105"/>
    </location>
</feature>
<evidence type="ECO:0000256" key="1">
    <source>
        <dbReference type="ARBA" id="ARBA00004567"/>
    </source>
</evidence>
<keyword evidence="7" id="KW-0539">Nucleus</keyword>
<dbReference type="InterPro" id="IPR036322">
    <property type="entry name" value="WD40_repeat_dom_sf"/>
</dbReference>
<keyword evidence="12" id="KW-1185">Reference proteome</keyword>
<feature type="domain" description="Copper acquisition factor BIM1-like" evidence="10">
    <location>
        <begin position="1101"/>
        <end position="1282"/>
    </location>
</feature>
<dbReference type="SUPFAM" id="SSF50978">
    <property type="entry name" value="WD40 repeat-like"/>
    <property type="match status" value="1"/>
</dbReference>
<keyword evidence="6" id="KW-0906">Nuclear pore complex</keyword>
<dbReference type="PANTHER" id="PTHR13257">
    <property type="entry name" value="NUCLEOPORIN NUP84-RELATED"/>
    <property type="match status" value="1"/>
</dbReference>
<keyword evidence="3" id="KW-0509">mRNA transport</keyword>
<evidence type="ECO:0000256" key="6">
    <source>
        <dbReference type="ARBA" id="ARBA00023132"/>
    </source>
</evidence>
<dbReference type="CDD" id="cd21176">
    <property type="entry name" value="LPMO_auxiliary-like"/>
    <property type="match status" value="1"/>
</dbReference>
<feature type="region of interest" description="Disordered" evidence="9">
    <location>
        <begin position="24"/>
        <end position="47"/>
    </location>
</feature>
<evidence type="ECO:0000256" key="8">
    <source>
        <dbReference type="SAM" id="Coils"/>
    </source>
</evidence>
<reference evidence="11" key="1">
    <citation type="submission" date="2020-04" db="EMBL/GenBank/DDBJ databases">
        <title>Genome Assembly and Annotation of Botryosphaeria dothidea sdau 11-99, a Latent Pathogen of Apple Fruit Ring Rot in China.</title>
        <authorList>
            <person name="Yu C."/>
            <person name="Diao Y."/>
            <person name="Lu Q."/>
            <person name="Zhao J."/>
            <person name="Cui S."/>
            <person name="Peng C."/>
            <person name="He B."/>
            <person name="Liu H."/>
        </authorList>
    </citation>
    <scope>NUCLEOTIDE SEQUENCE [LARGE SCALE GENOMIC DNA]</scope>
    <source>
        <strain evidence="11">Sdau11-99</strain>
    </source>
</reference>
<organism evidence="11 12">
    <name type="scientific">Botryosphaeria dothidea</name>
    <dbReference type="NCBI Taxonomy" id="55169"/>
    <lineage>
        <taxon>Eukaryota</taxon>
        <taxon>Fungi</taxon>
        <taxon>Dikarya</taxon>
        <taxon>Ascomycota</taxon>
        <taxon>Pezizomycotina</taxon>
        <taxon>Dothideomycetes</taxon>
        <taxon>Dothideomycetes incertae sedis</taxon>
        <taxon>Botryosphaeriales</taxon>
        <taxon>Botryosphaeriaceae</taxon>
        <taxon>Botryosphaeria</taxon>
    </lineage>
</organism>
<dbReference type="Pfam" id="PF20238">
    <property type="entry name" value="BIM1-like_dom"/>
    <property type="match status" value="1"/>
</dbReference>
<proteinExistence type="predicted"/>
<evidence type="ECO:0000259" key="10">
    <source>
        <dbReference type="Pfam" id="PF20238"/>
    </source>
</evidence>
<evidence type="ECO:0000256" key="4">
    <source>
        <dbReference type="ARBA" id="ARBA00022927"/>
    </source>
</evidence>
<feature type="region of interest" description="Disordered" evidence="9">
    <location>
        <begin position="900"/>
        <end position="961"/>
    </location>
</feature>
<keyword evidence="5" id="KW-0811">Translocation</keyword>
<dbReference type="GO" id="GO:0000056">
    <property type="term" value="P:ribosomal small subunit export from nucleus"/>
    <property type="evidence" value="ECO:0007669"/>
    <property type="project" value="InterPro"/>
</dbReference>
<feature type="coiled-coil region" evidence="8">
    <location>
        <begin position="692"/>
        <end position="768"/>
    </location>
</feature>
<evidence type="ECO:0000256" key="2">
    <source>
        <dbReference type="ARBA" id="ARBA00022448"/>
    </source>
</evidence>
<dbReference type="GO" id="GO:0006606">
    <property type="term" value="P:protein import into nucleus"/>
    <property type="evidence" value="ECO:0007669"/>
    <property type="project" value="TreeGrafter"/>
</dbReference>
<name>A0A8H4J5B9_9PEZI</name>
<evidence type="ECO:0000256" key="5">
    <source>
        <dbReference type="ARBA" id="ARBA00023010"/>
    </source>
</evidence>
<dbReference type="InterPro" id="IPR046530">
    <property type="entry name" value="BIM1-like_dom"/>
</dbReference>
<dbReference type="PANTHER" id="PTHR13257:SF0">
    <property type="entry name" value="NUCLEAR PORE COMPLEX PROTEIN NUP88"/>
    <property type="match status" value="1"/>
</dbReference>
<protein>
    <recommendedName>
        <fullName evidence="10">Copper acquisition factor BIM1-like domain-containing protein</fullName>
    </recommendedName>
</protein>
<dbReference type="GO" id="GO:0005643">
    <property type="term" value="C:nuclear pore"/>
    <property type="evidence" value="ECO:0007669"/>
    <property type="project" value="UniProtKB-SubCell"/>
</dbReference>
<evidence type="ECO:0000256" key="7">
    <source>
        <dbReference type="ARBA" id="ARBA00023242"/>
    </source>
</evidence>
<gene>
    <name evidence="11" type="ORF">GTA08_BOTSDO12175</name>
</gene>
<dbReference type="GO" id="GO:0017056">
    <property type="term" value="F:structural constituent of nuclear pore"/>
    <property type="evidence" value="ECO:0007669"/>
    <property type="project" value="InterPro"/>
</dbReference>
<evidence type="ECO:0000256" key="3">
    <source>
        <dbReference type="ARBA" id="ARBA00022816"/>
    </source>
</evidence>
<dbReference type="GO" id="GO:0000055">
    <property type="term" value="P:ribosomal large subunit export from nucleus"/>
    <property type="evidence" value="ECO:0007669"/>
    <property type="project" value="InterPro"/>
</dbReference>
<keyword evidence="2" id="KW-0813">Transport</keyword>
<accession>A0A8H4J5B9</accession>
<comment type="subcellular location">
    <subcellularLocation>
        <location evidence="1">Nucleus</location>
        <location evidence="1">Nuclear pore complex</location>
    </subcellularLocation>
</comment>
<dbReference type="GO" id="GO:0006406">
    <property type="term" value="P:mRNA export from nucleus"/>
    <property type="evidence" value="ECO:0007669"/>
    <property type="project" value="TreeGrafter"/>
</dbReference>
<sequence>MPRVLSYTPTWLSRGAPGFDIFSQASSKSKSPRKFINGTTKPQKPGPKRTIAYRGNEIFVVVGNEIRWANLLQLRERGLPKDRRDFGRSWRSSRGGREPSEELDEDQAYRALKTNVSGEITELSISPNEDYMAICTSHTIHIALLPDPAHLAAEDTGPIKLKTFQLGPTAHVLDQAPLASALWHPLGRHGRCLVTVTADANVRLWEFNRENRVSFSEPELAIDLKKLASGVDSMEDFRASRIGDKTGFTPDSFEMAVAAAIYGTSGKKAERGWGPMTLWVAMKNGDIYALCPLLPKKWQYTTQNSAPQYLRSLALPIQARVETMTASEDEDFEQQTLDQQAEWFEGIRYEIEDDAKTGEIVEVYSRPAAPGPIPRLQGPFIPDPDLDIDHELTDIIIITPREGHLDESEQPDTTGDREDPNVTVIGVVTSQGKMHIFIDFDGVEGQWLPREQATTIVPTYDCPQLLFFETVEFQASGNGEPTCNPIITGDAKGGSSVFISTETGVYYVSLTAWFRPLQDELSNPESEGAGMRIDAIMRGSGSLLEGIIQYRQDQHGDLLQSTSASITIANSELGYFLLTSEGSQPHAAVLDSPESDYYGDGYGLVPYGGDYETERINIPEPWPAYQPPQSLFDYQSQLPKMLEAVPERHKFMLKQEIRLSTATLDILTKAHRVLVRETQQLGQAASSLYTRCQRLQDELRDQIRKANDVAQQIESITGEDVDYAQDSEDRIVGSAKVESRIEKVQAKHKELIERTERLRNKLNKAGTRELSDKERAWFAEVDKMKQAINAGGAERNGADEDDVEPTAVKRLQQVKELKDDLLQQASELQDTVAEEQPETGVKVPSEFRKAKVKQIMELLERETAMVEAATKKLRKLTALGRSLRDGVVLWCRDAWDQQDARSHHGTVTQRKPRGRSAGRLEEARPSHSPVAAQRISGRDGAAPHALGRTATGVPGRPSRRLQARPARWTVEAHRPCIGNMQGVRLFASFCSALLTCTVLTAAEQRAALPMARPPGPGRSLHCESMGKASPSFYTSSQLQKKTLSQKPSACLPAVCCPLSRLRIARLKPPFFLSPSSSKTRMLRASLIALVAALWWSSLVAAHTVITYPGWRGNNLHTNGTNSDGSIPAGSIGIDYSENGTIGFPYGMQWMYPCGGLPTSTNRTKWPVTGGAVGWQPGWFSGHKTALMYVNLGLGTEPLNMSHNMVPMFSINGPSNNMYPGSVCLLQVPLPANVTVNVGDNATIQVVEIAQHGAALYSCVDITFADPHDVAEVNETNCKNTTDPDSLITFDTVFTASSLSSAGSFFPADSFMAALPTFGALLLAFFML</sequence>
<dbReference type="InterPro" id="IPR037700">
    <property type="entry name" value="NUP88/NUP82"/>
</dbReference>
<evidence type="ECO:0000313" key="11">
    <source>
        <dbReference type="EMBL" id="KAF4312244.1"/>
    </source>
</evidence>
<dbReference type="OrthoDB" id="341482at2759"/>
<dbReference type="Proteomes" id="UP000572817">
    <property type="component" value="Unassembled WGS sequence"/>
</dbReference>
<evidence type="ECO:0000256" key="9">
    <source>
        <dbReference type="SAM" id="MobiDB-lite"/>
    </source>
</evidence>
<keyword evidence="8" id="KW-0175">Coiled coil</keyword>